<evidence type="ECO:0000256" key="5">
    <source>
        <dbReference type="ARBA" id="ARBA00023098"/>
    </source>
</evidence>
<feature type="coiled-coil region" evidence="7">
    <location>
        <begin position="45"/>
        <end position="113"/>
    </location>
</feature>
<evidence type="ECO:0000313" key="9">
    <source>
        <dbReference type="EMBL" id="CAH0726276.1"/>
    </source>
</evidence>
<keyword evidence="10" id="KW-1185">Reference proteome</keyword>
<dbReference type="AlphaFoldDB" id="A0A8J9UTQ5"/>
<keyword evidence="7" id="KW-0175">Coiled coil</keyword>
<protein>
    <recommendedName>
        <fullName evidence="8">Partial AB-hydrolase lipase domain-containing protein</fullName>
    </recommendedName>
</protein>
<evidence type="ECO:0000256" key="7">
    <source>
        <dbReference type="SAM" id="Coils"/>
    </source>
</evidence>
<feature type="non-terminal residue" evidence="9">
    <location>
        <position position="570"/>
    </location>
</feature>
<keyword evidence="6" id="KW-0325">Glycoprotein</keyword>
<dbReference type="GO" id="GO:0016042">
    <property type="term" value="P:lipid catabolic process"/>
    <property type="evidence" value="ECO:0007669"/>
    <property type="project" value="UniProtKB-KW"/>
</dbReference>
<accession>A0A8J9UTQ5</accession>
<evidence type="ECO:0000256" key="1">
    <source>
        <dbReference type="ARBA" id="ARBA00010701"/>
    </source>
</evidence>
<keyword evidence="4" id="KW-0442">Lipid degradation</keyword>
<keyword evidence="5" id="KW-0443">Lipid metabolism</keyword>
<dbReference type="PANTHER" id="PTHR11005">
    <property type="entry name" value="LYSOSOMAL ACID LIPASE-RELATED"/>
    <property type="match status" value="1"/>
</dbReference>
<dbReference type="InterPro" id="IPR029058">
    <property type="entry name" value="AB_hydrolase_fold"/>
</dbReference>
<evidence type="ECO:0000256" key="3">
    <source>
        <dbReference type="ARBA" id="ARBA00022801"/>
    </source>
</evidence>
<dbReference type="EMBL" id="OV170225">
    <property type="protein sequence ID" value="CAH0726276.1"/>
    <property type="molecule type" value="Genomic_DNA"/>
</dbReference>
<dbReference type="GO" id="GO:0016787">
    <property type="term" value="F:hydrolase activity"/>
    <property type="evidence" value="ECO:0007669"/>
    <property type="project" value="UniProtKB-KW"/>
</dbReference>
<evidence type="ECO:0000256" key="6">
    <source>
        <dbReference type="ARBA" id="ARBA00023180"/>
    </source>
</evidence>
<gene>
    <name evidence="9" type="ORF">BINO364_LOCUS11755</name>
</gene>
<feature type="domain" description="Partial AB-hydrolase lipase" evidence="8">
    <location>
        <begin position="200"/>
        <end position="257"/>
    </location>
</feature>
<evidence type="ECO:0000313" key="10">
    <source>
        <dbReference type="Proteomes" id="UP000838878"/>
    </source>
</evidence>
<dbReference type="SUPFAM" id="SSF53474">
    <property type="entry name" value="alpha/beta-Hydrolases"/>
    <property type="match status" value="1"/>
</dbReference>
<evidence type="ECO:0000259" key="8">
    <source>
        <dbReference type="Pfam" id="PF04083"/>
    </source>
</evidence>
<evidence type="ECO:0000256" key="2">
    <source>
        <dbReference type="ARBA" id="ARBA00022729"/>
    </source>
</evidence>
<keyword evidence="2" id="KW-0732">Signal</keyword>
<name>A0A8J9UTQ5_9NEOP</name>
<comment type="similarity">
    <text evidence="1">Belongs to the AB hydrolase superfamily. Lipase family.</text>
</comment>
<dbReference type="Gene3D" id="3.40.50.1820">
    <property type="entry name" value="alpha/beta hydrolase"/>
    <property type="match status" value="1"/>
</dbReference>
<reference evidence="9" key="1">
    <citation type="submission" date="2021-12" db="EMBL/GenBank/DDBJ databases">
        <authorList>
            <person name="Martin H S."/>
        </authorList>
    </citation>
    <scope>NUCLEOTIDE SEQUENCE</scope>
</reference>
<sequence>MEASMNNSPSVTDLYEMGMSTPPSYVFQRTKRSIDGIDDSIIKQLEEFKEEIRKMLCHYSEKQEKEMQYMTTTLKEIQQSNISIENSIAYLTAQNQELKAKVYQLENQSKEEKKYIKLLEDKIETIQMSNQKRNFVIKNVPKRTNETKEDLIEMTLCLAKNIDCPITKHDIKDIYRAHGKLNTPIIVETGSTLIQKEPGLVRKYRYPLEVHSVVTADGYLLTAHRIPHGRDAHAAPGPRPAALLVHGLMCSSADFLVLGPGNALAYLLAEEGYDVWLANARGNYYSRRHLFLDPDDREGLDFWKFSWDEIGNRDLPAVVNYITRKTGQEKMHYIGYSQGTTAFLVLTSLRPEFNDRFISFQALAPAAYVEHNENKWRNIMVQFERVLETIAFDRGFGEVMGSYELFTNLGLTFCRDNSLLQPLCVAAIMGRGEIENFNTTMLPVFIGHNPAGAALRQIIHYSQVQRFKRFARYNHGSPLANLAAYGSITPPEYDLSKVTVPSYIHYGVNDTQADYRDVLFLAQRLRNTAGVYPIPRQSFNHFDFIWGGDVKTQLYDNLINLLKEAERAQP</sequence>
<dbReference type="InterPro" id="IPR006693">
    <property type="entry name" value="AB_hydrolase_lipase"/>
</dbReference>
<dbReference type="Proteomes" id="UP000838878">
    <property type="component" value="Chromosome 5"/>
</dbReference>
<dbReference type="OrthoDB" id="9974421at2759"/>
<keyword evidence="3" id="KW-0378">Hydrolase</keyword>
<proteinExistence type="inferred from homology"/>
<organism evidence="9 10">
    <name type="scientific">Brenthis ino</name>
    <name type="common">lesser marbled fritillary</name>
    <dbReference type="NCBI Taxonomy" id="405034"/>
    <lineage>
        <taxon>Eukaryota</taxon>
        <taxon>Metazoa</taxon>
        <taxon>Ecdysozoa</taxon>
        <taxon>Arthropoda</taxon>
        <taxon>Hexapoda</taxon>
        <taxon>Insecta</taxon>
        <taxon>Pterygota</taxon>
        <taxon>Neoptera</taxon>
        <taxon>Endopterygota</taxon>
        <taxon>Lepidoptera</taxon>
        <taxon>Glossata</taxon>
        <taxon>Ditrysia</taxon>
        <taxon>Papilionoidea</taxon>
        <taxon>Nymphalidae</taxon>
        <taxon>Heliconiinae</taxon>
        <taxon>Argynnini</taxon>
        <taxon>Brenthis</taxon>
    </lineage>
</organism>
<dbReference type="FunFam" id="3.40.50.1820:FF:000057">
    <property type="entry name" value="Lipase"/>
    <property type="match status" value="1"/>
</dbReference>
<evidence type="ECO:0000256" key="4">
    <source>
        <dbReference type="ARBA" id="ARBA00022963"/>
    </source>
</evidence>
<dbReference type="Pfam" id="PF04083">
    <property type="entry name" value="Abhydro_lipase"/>
    <property type="match status" value="1"/>
</dbReference>